<organism evidence="1 2">
    <name type="scientific">Smallanthus sonchifolius</name>
    <dbReference type="NCBI Taxonomy" id="185202"/>
    <lineage>
        <taxon>Eukaryota</taxon>
        <taxon>Viridiplantae</taxon>
        <taxon>Streptophyta</taxon>
        <taxon>Embryophyta</taxon>
        <taxon>Tracheophyta</taxon>
        <taxon>Spermatophyta</taxon>
        <taxon>Magnoliopsida</taxon>
        <taxon>eudicotyledons</taxon>
        <taxon>Gunneridae</taxon>
        <taxon>Pentapetalae</taxon>
        <taxon>asterids</taxon>
        <taxon>campanulids</taxon>
        <taxon>Asterales</taxon>
        <taxon>Asteraceae</taxon>
        <taxon>Asteroideae</taxon>
        <taxon>Heliantheae alliance</taxon>
        <taxon>Millerieae</taxon>
        <taxon>Smallanthus</taxon>
    </lineage>
</organism>
<dbReference type="Proteomes" id="UP001056120">
    <property type="component" value="Linkage Group LG01"/>
</dbReference>
<protein>
    <submittedName>
        <fullName evidence="1">Uncharacterized protein</fullName>
    </submittedName>
</protein>
<reference evidence="2" key="1">
    <citation type="journal article" date="2022" name="Mol. Ecol. Resour.">
        <title>The genomes of chicory, endive, great burdock and yacon provide insights into Asteraceae palaeo-polyploidization history and plant inulin production.</title>
        <authorList>
            <person name="Fan W."/>
            <person name="Wang S."/>
            <person name="Wang H."/>
            <person name="Wang A."/>
            <person name="Jiang F."/>
            <person name="Liu H."/>
            <person name="Zhao H."/>
            <person name="Xu D."/>
            <person name="Zhang Y."/>
        </authorList>
    </citation>
    <scope>NUCLEOTIDE SEQUENCE [LARGE SCALE GENOMIC DNA]</scope>
    <source>
        <strain evidence="2">cv. Yunnan</strain>
    </source>
</reference>
<name>A0ACB9K5I9_9ASTR</name>
<accession>A0ACB9K5I9</accession>
<evidence type="ECO:0000313" key="2">
    <source>
        <dbReference type="Proteomes" id="UP001056120"/>
    </source>
</evidence>
<dbReference type="EMBL" id="CM042018">
    <property type="protein sequence ID" value="KAI3827514.1"/>
    <property type="molecule type" value="Genomic_DNA"/>
</dbReference>
<comment type="caution">
    <text evidence="1">The sequence shown here is derived from an EMBL/GenBank/DDBJ whole genome shotgun (WGS) entry which is preliminary data.</text>
</comment>
<sequence length="72" mass="8442">MGRNYRRKNRSRVPKEMYYGHSGHTQAFNAPDDLPKTTYKRESKSSKSNHHISFKESILSLTEHANKEHVVK</sequence>
<proteinExistence type="predicted"/>
<evidence type="ECO:0000313" key="1">
    <source>
        <dbReference type="EMBL" id="KAI3827514.1"/>
    </source>
</evidence>
<keyword evidence="2" id="KW-1185">Reference proteome</keyword>
<gene>
    <name evidence="1" type="ORF">L1987_01591</name>
</gene>
<reference evidence="1 2" key="2">
    <citation type="journal article" date="2022" name="Mol. Ecol. Resour.">
        <title>The genomes of chicory, endive, great burdock and yacon provide insights into Asteraceae paleo-polyploidization history and plant inulin production.</title>
        <authorList>
            <person name="Fan W."/>
            <person name="Wang S."/>
            <person name="Wang H."/>
            <person name="Wang A."/>
            <person name="Jiang F."/>
            <person name="Liu H."/>
            <person name="Zhao H."/>
            <person name="Xu D."/>
            <person name="Zhang Y."/>
        </authorList>
    </citation>
    <scope>NUCLEOTIDE SEQUENCE [LARGE SCALE GENOMIC DNA]</scope>
    <source>
        <strain evidence="2">cv. Yunnan</strain>
        <tissue evidence="1">Leaves</tissue>
    </source>
</reference>